<protein>
    <recommendedName>
        <fullName evidence="1">HNH domain-containing protein</fullName>
    </recommendedName>
</protein>
<evidence type="ECO:0000313" key="3">
    <source>
        <dbReference type="Proteomes" id="UP001500298"/>
    </source>
</evidence>
<reference evidence="3" key="1">
    <citation type="journal article" date="2019" name="Int. J. Syst. Evol. Microbiol.">
        <title>The Global Catalogue of Microorganisms (GCM) 10K type strain sequencing project: providing services to taxonomists for standard genome sequencing and annotation.</title>
        <authorList>
            <consortium name="The Broad Institute Genomics Platform"/>
            <consortium name="The Broad Institute Genome Sequencing Center for Infectious Disease"/>
            <person name="Wu L."/>
            <person name="Ma J."/>
        </authorList>
    </citation>
    <scope>NUCLEOTIDE SEQUENCE [LARGE SCALE GENOMIC DNA]</scope>
    <source>
        <strain evidence="3">JCM 18326</strain>
    </source>
</reference>
<accession>A0ABP9DGU0</accession>
<dbReference type="CDD" id="cd00085">
    <property type="entry name" value="HNHc"/>
    <property type="match status" value="1"/>
</dbReference>
<dbReference type="InterPro" id="IPR003615">
    <property type="entry name" value="HNH_nuc"/>
</dbReference>
<evidence type="ECO:0000259" key="1">
    <source>
        <dbReference type="Pfam" id="PF01844"/>
    </source>
</evidence>
<dbReference type="Proteomes" id="UP001500298">
    <property type="component" value="Unassembled WGS sequence"/>
</dbReference>
<evidence type="ECO:0000313" key="2">
    <source>
        <dbReference type="EMBL" id="GAA4839486.1"/>
    </source>
</evidence>
<dbReference type="RefSeq" id="WP_345372437.1">
    <property type="nucleotide sequence ID" value="NZ_BAABJX010000038.1"/>
</dbReference>
<organism evidence="2 3">
    <name type="scientific">Algivirga pacifica</name>
    <dbReference type="NCBI Taxonomy" id="1162670"/>
    <lineage>
        <taxon>Bacteria</taxon>
        <taxon>Pseudomonadati</taxon>
        <taxon>Bacteroidota</taxon>
        <taxon>Cytophagia</taxon>
        <taxon>Cytophagales</taxon>
        <taxon>Flammeovirgaceae</taxon>
        <taxon>Algivirga</taxon>
    </lineage>
</organism>
<dbReference type="PANTHER" id="PTHR33427:SF2">
    <property type="entry name" value="TRICHOHYALIN"/>
    <property type="match status" value="1"/>
</dbReference>
<dbReference type="Gene3D" id="1.10.30.50">
    <property type="match status" value="1"/>
</dbReference>
<comment type="caution">
    <text evidence="2">The sequence shown here is derived from an EMBL/GenBank/DDBJ whole genome shotgun (WGS) entry which is preliminary data.</text>
</comment>
<dbReference type="PANTHER" id="PTHR33427">
    <property type="entry name" value="HNH ENDONUCLEASE"/>
    <property type="match status" value="1"/>
</dbReference>
<feature type="domain" description="HNH" evidence="1">
    <location>
        <begin position="49"/>
        <end position="82"/>
    </location>
</feature>
<name>A0ABP9DGU0_9BACT</name>
<keyword evidence="3" id="KW-1185">Reference proteome</keyword>
<dbReference type="EMBL" id="BAABJX010000038">
    <property type="protein sequence ID" value="GAA4839486.1"/>
    <property type="molecule type" value="Genomic_DNA"/>
</dbReference>
<sequence length="215" mass="25129">MGNHTDSKKLDVWNKATKVEGFNPNQYRQDACGAWMVWSEFGQETEWGWEIDHIFPESKGGTDHLDNLRAMHWENNRSKGNRYPKYIAKVTAENNKNIKKEEERVINEHLQKKIETLYKGKSFYMFFEIKKHIYDDSAEYWSDYIVGVTNDPKTILFSEYGIPDEGHCYIYRSATSMDDAKKALNDLVELGLEKHKGNNEGSVVFAFRKIKQSVK</sequence>
<gene>
    <name evidence="2" type="ORF">GCM10023331_25830</name>
</gene>
<proteinExistence type="predicted"/>
<dbReference type="Pfam" id="PF01844">
    <property type="entry name" value="HNH"/>
    <property type="match status" value="1"/>
</dbReference>
<dbReference type="InterPro" id="IPR002711">
    <property type="entry name" value="HNH"/>
</dbReference>